<dbReference type="Proteomes" id="UP000183509">
    <property type="component" value="Unassembled WGS sequence"/>
</dbReference>
<dbReference type="AlphaFoldDB" id="A0A132PA64"/>
<organism evidence="1 4">
    <name type="scientific">Enterococcus faecium</name>
    <name type="common">Streptococcus faecium</name>
    <dbReference type="NCBI Taxonomy" id="1352"/>
    <lineage>
        <taxon>Bacteria</taxon>
        <taxon>Bacillati</taxon>
        <taxon>Bacillota</taxon>
        <taxon>Bacilli</taxon>
        <taxon>Lactobacillales</taxon>
        <taxon>Enterococcaceae</taxon>
        <taxon>Enterococcus</taxon>
    </lineage>
</organism>
<evidence type="ECO:0000313" key="2">
    <source>
        <dbReference type="EMBL" id="OOL80162.1"/>
    </source>
</evidence>
<protein>
    <submittedName>
        <fullName evidence="1">Uncharacterized protein</fullName>
    </submittedName>
</protein>
<gene>
    <name evidence="1" type="ORF">AWT83_10260</name>
    <name evidence="2" type="ORF">B1P95_12475</name>
    <name evidence="3" type="ORF">DTPHA_602579</name>
</gene>
<dbReference type="EMBL" id="FKLM01000067">
    <property type="protein sequence ID" value="SAM52564.1"/>
    <property type="molecule type" value="Genomic_DNA"/>
</dbReference>
<reference evidence="3 5" key="2">
    <citation type="submission" date="2016-04" db="EMBL/GenBank/DDBJ databases">
        <authorList>
            <person name="Millard A."/>
        </authorList>
    </citation>
    <scope>NUCLEOTIDE SEQUENCE [LARGE SCALE GENOMIC DNA]</scope>
    <source>
        <strain evidence="3">Isolate 22</strain>
    </source>
</reference>
<sequence>MNEDVQKSRGNRLNEKREKLTKWTCKLLFLVYYLERHLLFFYVSEEFYYYSITFELVSITFGARG</sequence>
<dbReference type="RefSeq" id="WP_002296796.1">
    <property type="nucleotide sequence ID" value="NZ_FXEV01000060.1"/>
</dbReference>
<evidence type="ECO:0000313" key="3">
    <source>
        <dbReference type="EMBL" id="SAM52564.1"/>
    </source>
</evidence>
<dbReference type="Proteomes" id="UP000191171">
    <property type="component" value="Unassembled WGS sequence"/>
</dbReference>
<evidence type="ECO:0000313" key="5">
    <source>
        <dbReference type="Proteomes" id="UP000183509"/>
    </source>
</evidence>
<evidence type="ECO:0000313" key="6">
    <source>
        <dbReference type="Proteomes" id="UP000191171"/>
    </source>
</evidence>
<comment type="caution">
    <text evidence="1">The sequence shown here is derived from an EMBL/GenBank/DDBJ whole genome shotgun (WGS) entry which is preliminary data.</text>
</comment>
<dbReference type="EMBL" id="LRHK01000001">
    <property type="protein sequence ID" value="KWX18832.1"/>
    <property type="molecule type" value="Genomic_DNA"/>
</dbReference>
<reference evidence="1 4" key="1">
    <citation type="submission" date="2016-01" db="EMBL/GenBank/DDBJ databases">
        <title>Molecular Mechanisms for transfer of large genomic segments between Enterococcus faecium strains.</title>
        <authorList>
            <person name="Garcia-Solache M.A."/>
            <person name="Lebreton F."/>
            <person name="Mclaughlin R.E."/>
            <person name="Whiteaker J.D."/>
            <person name="Gilmore M.S."/>
            <person name="Rice L.B."/>
        </authorList>
    </citation>
    <scope>NUCLEOTIDE SEQUENCE [LARGE SCALE GENOMIC DNA]</scope>
    <source>
        <strain evidence="1 4">D344RRF x C68</strain>
    </source>
</reference>
<name>A0A132PA64_ENTFC</name>
<proteinExistence type="predicted"/>
<evidence type="ECO:0000313" key="1">
    <source>
        <dbReference type="EMBL" id="KWX18832.1"/>
    </source>
</evidence>
<dbReference type="Proteomes" id="UP000070452">
    <property type="component" value="Unassembled WGS sequence"/>
</dbReference>
<evidence type="ECO:0000313" key="4">
    <source>
        <dbReference type="Proteomes" id="UP000070452"/>
    </source>
</evidence>
<reference evidence="2 6" key="3">
    <citation type="submission" date="2017-02" db="EMBL/GenBank/DDBJ databases">
        <title>Clonality and virulence of isolates of VRE in Hematopoietic Stem Cell Transplanted (HSCT) patients.</title>
        <authorList>
            <person name="Marchi A.P."/>
            <person name="Martins R.C."/>
            <person name="Marie S.K."/>
            <person name="Levin A.S."/>
            <person name="Costa S.F."/>
        </authorList>
    </citation>
    <scope>NUCLEOTIDE SEQUENCE [LARGE SCALE GENOMIC DNA]</scope>
    <source>
        <strain evidence="2 6">LIM1759</strain>
    </source>
</reference>
<dbReference type="EMBL" id="MVGJ01000082">
    <property type="protein sequence ID" value="OOL80162.1"/>
    <property type="molecule type" value="Genomic_DNA"/>
</dbReference>
<accession>A0A132PA64</accession>